<gene>
    <name evidence="1" type="ORF">PBRASI_LOCUS7199</name>
</gene>
<organism evidence="1 2">
    <name type="scientific">Paraglomus brasilianum</name>
    <dbReference type="NCBI Taxonomy" id="144538"/>
    <lineage>
        <taxon>Eukaryota</taxon>
        <taxon>Fungi</taxon>
        <taxon>Fungi incertae sedis</taxon>
        <taxon>Mucoromycota</taxon>
        <taxon>Glomeromycotina</taxon>
        <taxon>Glomeromycetes</taxon>
        <taxon>Paraglomerales</taxon>
        <taxon>Paraglomeraceae</taxon>
        <taxon>Paraglomus</taxon>
    </lineage>
</organism>
<dbReference type="EMBL" id="CAJVPI010001067">
    <property type="protein sequence ID" value="CAG8592493.1"/>
    <property type="molecule type" value="Genomic_DNA"/>
</dbReference>
<proteinExistence type="predicted"/>
<dbReference type="AlphaFoldDB" id="A0A9N9C8Y6"/>
<accession>A0A9N9C8Y6</accession>
<sequence>MAELLLKYSNISRHFVQRLKLAYGKHGGWGNNISNNVYESILNFKEGYGSDNRNDMQSIRQILEGTGNEDDIIAMIENYGFAPFPPSFTFRTYIFEHLAEYKDELPQNVQTVAEKLCDLQSIGFSLTDTLVGNAILLFKGRLVDVGESLIESFSIARELSKEDILDICLIELLNPTRNLEQYDALDYIINLINDPEKQILSAFEKYSIVENGNNPLHSHSHRFLKYSLVVYRYMLKFGAQSPVVRYLMKEIIVVHTQLTNMENVDKLRDADTILDEYYTANVPFEQSLFSLFKECSRTKPISYLFERYLPTLFGFEVQHQSFMISKIPEVDALMSPTQTEELKKLWLDDIQKCVKSEELVNDEFRKQITEFFTLYDLSHSSFDHYEQLYEVYW</sequence>
<evidence type="ECO:0000313" key="1">
    <source>
        <dbReference type="EMBL" id="CAG8592493.1"/>
    </source>
</evidence>
<dbReference type="OrthoDB" id="2431534at2759"/>
<name>A0A9N9C8Y6_9GLOM</name>
<dbReference type="Proteomes" id="UP000789739">
    <property type="component" value="Unassembled WGS sequence"/>
</dbReference>
<comment type="caution">
    <text evidence="1">The sequence shown here is derived from an EMBL/GenBank/DDBJ whole genome shotgun (WGS) entry which is preliminary data.</text>
</comment>
<evidence type="ECO:0000313" key="2">
    <source>
        <dbReference type="Proteomes" id="UP000789739"/>
    </source>
</evidence>
<keyword evidence="2" id="KW-1185">Reference proteome</keyword>
<reference evidence="1" key="1">
    <citation type="submission" date="2021-06" db="EMBL/GenBank/DDBJ databases">
        <authorList>
            <person name="Kallberg Y."/>
            <person name="Tangrot J."/>
            <person name="Rosling A."/>
        </authorList>
    </citation>
    <scope>NUCLEOTIDE SEQUENCE</scope>
    <source>
        <strain evidence="1">BR232B</strain>
    </source>
</reference>
<protein>
    <submittedName>
        <fullName evidence="1">9939_t:CDS:1</fullName>
    </submittedName>
</protein>